<gene>
    <name evidence="1" type="ORF">IGM_04368</name>
</gene>
<comment type="caution">
    <text evidence="1">The sequence shown here is derived from an EMBL/GenBank/DDBJ whole genome shotgun (WGS) entry which is preliminary data.</text>
</comment>
<accession>A0A9W5QS58</accession>
<reference evidence="1 2" key="1">
    <citation type="submission" date="2012-12" db="EMBL/GenBank/DDBJ databases">
        <title>The Genome Sequence of Bacillus cereus HuB4-4.</title>
        <authorList>
            <consortium name="The Broad Institute Genome Sequencing Platform"/>
            <consortium name="The Broad Institute Genome Sequencing Center for Infectious Disease"/>
            <person name="Feldgarden M."/>
            <person name="Van der Auwera G.A."/>
            <person name="Mahillon J."/>
            <person name="Duprez V."/>
            <person name="Timmery S."/>
            <person name="Mattelet C."/>
            <person name="Dierick K."/>
            <person name="Sun M."/>
            <person name="Yu Z."/>
            <person name="Zhu L."/>
            <person name="Hu X."/>
            <person name="Shank E.B."/>
            <person name="Swiecicka I."/>
            <person name="Hansen B.M."/>
            <person name="Andrup L."/>
            <person name="Walker B."/>
            <person name="Young S.K."/>
            <person name="Zeng Q."/>
            <person name="Gargeya S."/>
            <person name="Fitzgerald M."/>
            <person name="Haas B."/>
            <person name="Abouelleil A."/>
            <person name="Alvarado L."/>
            <person name="Arachchi H.M."/>
            <person name="Berlin A.M."/>
            <person name="Chapman S.B."/>
            <person name="Dewar J."/>
            <person name="Goldberg J."/>
            <person name="Griggs A."/>
            <person name="Gujja S."/>
            <person name="Hansen M."/>
            <person name="Howarth C."/>
            <person name="Imamovic A."/>
            <person name="Larimer J."/>
            <person name="McCowan C."/>
            <person name="Murphy C."/>
            <person name="Neiman D."/>
            <person name="Pearson M."/>
            <person name="Priest M."/>
            <person name="Roberts A."/>
            <person name="Saif S."/>
            <person name="Shea T."/>
            <person name="Sisk P."/>
            <person name="Sykes S."/>
            <person name="Wortman J."/>
            <person name="Nusbaum C."/>
            <person name="Birren B."/>
        </authorList>
    </citation>
    <scope>NUCLEOTIDE SEQUENCE [LARGE SCALE GENOMIC DNA]</scope>
    <source>
        <strain evidence="1 2">HuB4-4</strain>
    </source>
</reference>
<proteinExistence type="predicted"/>
<dbReference type="Proteomes" id="UP000014009">
    <property type="component" value="Unassembled WGS sequence"/>
</dbReference>
<dbReference type="RefSeq" id="WP_016098897.1">
    <property type="nucleotide sequence ID" value="NZ_KB976537.1"/>
</dbReference>
<name>A0A9W5QS58_BACCE</name>
<dbReference type="EMBL" id="AHEF01000074">
    <property type="protein sequence ID" value="EOP85993.1"/>
    <property type="molecule type" value="Genomic_DNA"/>
</dbReference>
<dbReference type="AlphaFoldDB" id="A0A9W5QS58"/>
<sequence>MKIQRQEWLAMKPEKKRKLIRQKAVDNRDMVIEVQWEAMFKENKSMFRLCAEAYRLSSRVLAKS</sequence>
<protein>
    <submittedName>
        <fullName evidence="1">Uncharacterized protein</fullName>
    </submittedName>
</protein>
<evidence type="ECO:0000313" key="2">
    <source>
        <dbReference type="Proteomes" id="UP000014009"/>
    </source>
</evidence>
<evidence type="ECO:0000313" key="1">
    <source>
        <dbReference type="EMBL" id="EOP85993.1"/>
    </source>
</evidence>
<organism evidence="1 2">
    <name type="scientific">Bacillus cereus HuB4-4</name>
    <dbReference type="NCBI Taxonomy" id="1053211"/>
    <lineage>
        <taxon>Bacteria</taxon>
        <taxon>Bacillati</taxon>
        <taxon>Bacillota</taxon>
        <taxon>Bacilli</taxon>
        <taxon>Bacillales</taxon>
        <taxon>Bacillaceae</taxon>
        <taxon>Bacillus</taxon>
        <taxon>Bacillus cereus group</taxon>
    </lineage>
</organism>